<evidence type="ECO:0000259" key="3">
    <source>
        <dbReference type="Pfam" id="PF15983"/>
    </source>
</evidence>
<dbReference type="EMBL" id="JBHTOK010000055">
    <property type="protein sequence ID" value="MFD1440992.1"/>
    <property type="molecule type" value="Genomic_DNA"/>
</dbReference>
<feature type="compositionally biased region" description="Low complexity" evidence="1">
    <location>
        <begin position="36"/>
        <end position="80"/>
    </location>
</feature>
<evidence type="ECO:0000256" key="2">
    <source>
        <dbReference type="SAM" id="SignalP"/>
    </source>
</evidence>
<comment type="caution">
    <text evidence="4">The sequence shown here is derived from an EMBL/GenBank/DDBJ whole genome shotgun (WGS) entry which is preliminary data.</text>
</comment>
<dbReference type="Pfam" id="PF15983">
    <property type="entry name" value="DUF4767"/>
    <property type="match status" value="1"/>
</dbReference>
<dbReference type="Proteomes" id="UP001597212">
    <property type="component" value="Unassembled WGS sequence"/>
</dbReference>
<organism evidence="4 5">
    <name type="scientific">Lacticaseibacillus hegangensis</name>
    <dbReference type="NCBI Taxonomy" id="2486010"/>
    <lineage>
        <taxon>Bacteria</taxon>
        <taxon>Bacillati</taxon>
        <taxon>Bacillota</taxon>
        <taxon>Bacilli</taxon>
        <taxon>Lactobacillales</taxon>
        <taxon>Lactobacillaceae</taxon>
        <taxon>Lacticaseibacillus</taxon>
    </lineage>
</organism>
<feature type="region of interest" description="Disordered" evidence="1">
    <location>
        <begin position="26"/>
        <end position="86"/>
    </location>
</feature>
<accession>A0ABW4CUE9</accession>
<feature type="domain" description="DUF4767" evidence="3">
    <location>
        <begin position="84"/>
        <end position="213"/>
    </location>
</feature>
<reference evidence="5" key="1">
    <citation type="journal article" date="2019" name="Int. J. Syst. Evol. Microbiol.">
        <title>The Global Catalogue of Microorganisms (GCM) 10K type strain sequencing project: providing services to taxonomists for standard genome sequencing and annotation.</title>
        <authorList>
            <consortium name="The Broad Institute Genomics Platform"/>
            <consortium name="The Broad Institute Genome Sequencing Center for Infectious Disease"/>
            <person name="Wu L."/>
            <person name="Ma J."/>
        </authorList>
    </citation>
    <scope>NUCLEOTIDE SEQUENCE [LARGE SCALE GENOMIC DNA]</scope>
    <source>
        <strain evidence="5">CCM 8912</strain>
    </source>
</reference>
<gene>
    <name evidence="4" type="ORF">ACFQ5K_06380</name>
</gene>
<feature type="signal peptide" evidence="2">
    <location>
        <begin position="1"/>
        <end position="21"/>
    </location>
</feature>
<sequence>MSKTKHWGIVGVALLSLMVMAGCGQQAKKSDATEPAKSAKVKSSSQKSAKAKSGSKTSGKAKAGKQSSSASSKASASSSQPATPWDGTKDAALASFIASWEKTMGQSYTKFDGIHPLQTSVGIAYPTAFSEELVNGTPNQLAWRPDGTGDSSYNVVAIYNYDGTEPPLPNRITYFFAFHNGQPVVLVDQSRDGAPSAGETQNTALRTNFQRIATGQSAQ</sequence>
<protein>
    <submittedName>
        <fullName evidence="4">DUF4767 domain-containing protein</fullName>
    </submittedName>
</protein>
<dbReference type="InterPro" id="IPR031927">
    <property type="entry name" value="DUF4767"/>
</dbReference>
<evidence type="ECO:0000256" key="1">
    <source>
        <dbReference type="SAM" id="MobiDB-lite"/>
    </source>
</evidence>
<name>A0ABW4CUE9_9LACO</name>
<keyword evidence="2" id="KW-0732">Signal</keyword>
<feature type="chain" id="PRO_5046597424" evidence="2">
    <location>
        <begin position="22"/>
        <end position="219"/>
    </location>
</feature>
<evidence type="ECO:0000313" key="4">
    <source>
        <dbReference type="EMBL" id="MFD1440992.1"/>
    </source>
</evidence>
<keyword evidence="5" id="KW-1185">Reference proteome</keyword>
<dbReference type="RefSeq" id="WP_125757969.1">
    <property type="nucleotide sequence ID" value="NZ_JBHTOK010000055.1"/>
</dbReference>
<proteinExistence type="predicted"/>
<dbReference type="PROSITE" id="PS51257">
    <property type="entry name" value="PROKAR_LIPOPROTEIN"/>
    <property type="match status" value="1"/>
</dbReference>
<evidence type="ECO:0000313" key="5">
    <source>
        <dbReference type="Proteomes" id="UP001597212"/>
    </source>
</evidence>